<comment type="caution">
    <text evidence="2">The sequence shown here is derived from an EMBL/GenBank/DDBJ whole genome shotgun (WGS) entry which is preliminary data.</text>
</comment>
<accession>A0A2T7NCR1</accession>
<reference evidence="2 3" key="1">
    <citation type="submission" date="2018-04" db="EMBL/GenBank/DDBJ databases">
        <title>The genome of golden apple snail Pomacea canaliculata provides insight into stress tolerance and invasive adaptation.</title>
        <authorList>
            <person name="Liu C."/>
            <person name="Liu B."/>
            <person name="Ren Y."/>
            <person name="Zhang Y."/>
            <person name="Wang H."/>
            <person name="Li S."/>
            <person name="Jiang F."/>
            <person name="Yin L."/>
            <person name="Zhang G."/>
            <person name="Qian W."/>
            <person name="Fan W."/>
        </authorList>
    </citation>
    <scope>NUCLEOTIDE SEQUENCE [LARGE SCALE GENOMIC DNA]</scope>
    <source>
        <strain evidence="2">SZHN2017</strain>
        <tissue evidence="2">Muscle</tissue>
    </source>
</reference>
<dbReference type="AlphaFoldDB" id="A0A2T7NCR1"/>
<dbReference type="Proteomes" id="UP000245119">
    <property type="component" value="Linkage Group LG14"/>
</dbReference>
<name>A0A2T7NCR1_POMCA</name>
<evidence type="ECO:0000313" key="2">
    <source>
        <dbReference type="EMBL" id="PVD18958.1"/>
    </source>
</evidence>
<feature type="region of interest" description="Disordered" evidence="1">
    <location>
        <begin position="107"/>
        <end position="131"/>
    </location>
</feature>
<keyword evidence="3" id="KW-1185">Reference proteome</keyword>
<gene>
    <name evidence="2" type="ORF">C0Q70_21517</name>
</gene>
<sequence>MEHRLLDAAWAAISVEDTEKDHHGGRFDCVTTVEETGTSAVITVEETETCVVTTVEETVVAVTVEEAWTWLSLRFCSGNGTVWSCGWGRLASGSSFCVREQVNLNRQGRRRRRRRRQRRMRQNRHRPAHNNVNNEIEIRPQNADAVGAFGDDGGEMNPALITINGWLRSVPQQELPVIEHRLLEDAWAALSVYMPG</sequence>
<feature type="compositionally biased region" description="Basic residues" evidence="1">
    <location>
        <begin position="107"/>
        <end position="128"/>
    </location>
</feature>
<evidence type="ECO:0000313" key="3">
    <source>
        <dbReference type="Proteomes" id="UP000245119"/>
    </source>
</evidence>
<proteinExistence type="predicted"/>
<protein>
    <submittedName>
        <fullName evidence="2">Uncharacterized protein</fullName>
    </submittedName>
</protein>
<evidence type="ECO:0000256" key="1">
    <source>
        <dbReference type="SAM" id="MobiDB-lite"/>
    </source>
</evidence>
<organism evidence="2 3">
    <name type="scientific">Pomacea canaliculata</name>
    <name type="common">Golden apple snail</name>
    <dbReference type="NCBI Taxonomy" id="400727"/>
    <lineage>
        <taxon>Eukaryota</taxon>
        <taxon>Metazoa</taxon>
        <taxon>Spiralia</taxon>
        <taxon>Lophotrochozoa</taxon>
        <taxon>Mollusca</taxon>
        <taxon>Gastropoda</taxon>
        <taxon>Caenogastropoda</taxon>
        <taxon>Architaenioglossa</taxon>
        <taxon>Ampullarioidea</taxon>
        <taxon>Ampullariidae</taxon>
        <taxon>Pomacea</taxon>
    </lineage>
</organism>
<dbReference type="EMBL" id="PZQS01000014">
    <property type="protein sequence ID" value="PVD18958.1"/>
    <property type="molecule type" value="Genomic_DNA"/>
</dbReference>